<reference evidence="1 2" key="1">
    <citation type="journal article" date="2016" name="Nat. Commun.">
        <title>Thousands of microbial genomes shed light on interconnected biogeochemical processes in an aquifer system.</title>
        <authorList>
            <person name="Anantharaman K."/>
            <person name="Brown C.T."/>
            <person name="Hug L.A."/>
            <person name="Sharon I."/>
            <person name="Castelle C.J."/>
            <person name="Probst A.J."/>
            <person name="Thomas B.C."/>
            <person name="Singh A."/>
            <person name="Wilkins M.J."/>
            <person name="Karaoz U."/>
            <person name="Brodie E.L."/>
            <person name="Williams K.H."/>
            <person name="Hubbard S.S."/>
            <person name="Banfield J.F."/>
        </authorList>
    </citation>
    <scope>NUCLEOTIDE SEQUENCE [LARGE SCALE GENOMIC DNA]</scope>
</reference>
<dbReference type="EMBL" id="MFFV01000020">
    <property type="protein sequence ID" value="OGF20025.1"/>
    <property type="molecule type" value="Genomic_DNA"/>
</dbReference>
<organism evidence="1 2">
    <name type="scientific">Candidatus Falkowbacteria bacterium RIFCSPLOWO2_02_FULL_45_15</name>
    <dbReference type="NCBI Taxonomy" id="1797988"/>
    <lineage>
        <taxon>Bacteria</taxon>
        <taxon>Candidatus Falkowiibacteriota</taxon>
    </lineage>
</organism>
<dbReference type="AlphaFoldDB" id="A0A1F5S026"/>
<name>A0A1F5S026_9BACT</name>
<protein>
    <submittedName>
        <fullName evidence="1">Uncharacterized protein</fullName>
    </submittedName>
</protein>
<dbReference type="InterPro" id="IPR043722">
    <property type="entry name" value="DUF5663"/>
</dbReference>
<gene>
    <name evidence="1" type="ORF">A3I35_02565</name>
</gene>
<comment type="caution">
    <text evidence="1">The sequence shown here is derived from an EMBL/GenBank/DDBJ whole genome shotgun (WGS) entry which is preliminary data.</text>
</comment>
<evidence type="ECO:0000313" key="1">
    <source>
        <dbReference type="EMBL" id="OGF20025.1"/>
    </source>
</evidence>
<accession>A0A1F5S026</accession>
<evidence type="ECO:0000313" key="2">
    <source>
        <dbReference type="Proteomes" id="UP000177878"/>
    </source>
</evidence>
<proteinExistence type="predicted"/>
<dbReference type="Proteomes" id="UP000177878">
    <property type="component" value="Unassembled WGS sequence"/>
</dbReference>
<sequence length="111" mass="12193">MAQPAAVQTIAEKIMAAVGSEHLPAEAKELIQENLEAQILRRLGLIIIEHLDEEGLKAYEQLTAGGALPTAGEMQSFLEAYLPDYEEKVKAGMEEFMKEVAEIIQKSHAKS</sequence>
<dbReference type="Pfam" id="PF18908">
    <property type="entry name" value="DUF5663"/>
    <property type="match status" value="1"/>
</dbReference>